<feature type="domain" description="PG-1098 ferredoxin-like" evidence="2">
    <location>
        <begin position="280"/>
        <end position="323"/>
    </location>
</feature>
<feature type="domain" description="THUMP-like" evidence="1">
    <location>
        <begin position="324"/>
        <end position="390"/>
    </location>
</feature>
<dbReference type="CDD" id="cd02440">
    <property type="entry name" value="AdoMet_MTases"/>
    <property type="match status" value="1"/>
</dbReference>
<dbReference type="KEGG" id="stha:NCTC11429_04471"/>
<evidence type="ECO:0000313" key="5">
    <source>
        <dbReference type="Proteomes" id="UP000308196"/>
    </source>
</evidence>
<dbReference type="RefSeq" id="WP_028070327.1">
    <property type="nucleotide sequence ID" value="NZ_CP141191.1"/>
</dbReference>
<evidence type="ECO:0000313" key="4">
    <source>
        <dbReference type="EMBL" id="VTR51974.1"/>
    </source>
</evidence>
<dbReference type="Gene3D" id="3.40.50.150">
    <property type="entry name" value="Vaccinia Virus protein VP39"/>
    <property type="match status" value="1"/>
</dbReference>
<dbReference type="GO" id="GO:0032259">
    <property type="term" value="P:methylation"/>
    <property type="evidence" value="ECO:0007669"/>
    <property type="project" value="UniProtKB-KW"/>
</dbReference>
<dbReference type="Proteomes" id="UP001566204">
    <property type="component" value="Unassembled WGS sequence"/>
</dbReference>
<dbReference type="Pfam" id="PF18096">
    <property type="entry name" value="Thump_like"/>
    <property type="match status" value="1"/>
</dbReference>
<proteinExistence type="predicted"/>
<organism evidence="4 5">
    <name type="scientific">Sphingobacterium thalpophilum</name>
    <dbReference type="NCBI Taxonomy" id="259"/>
    <lineage>
        <taxon>Bacteria</taxon>
        <taxon>Pseudomonadati</taxon>
        <taxon>Bacteroidota</taxon>
        <taxon>Sphingobacteriia</taxon>
        <taxon>Sphingobacteriales</taxon>
        <taxon>Sphingobacteriaceae</taxon>
        <taxon>Sphingobacterium</taxon>
    </lineage>
</organism>
<evidence type="ECO:0000313" key="3">
    <source>
        <dbReference type="EMBL" id="MEZ0454539.1"/>
    </source>
</evidence>
<dbReference type="Gene3D" id="1.10.10.1110">
    <property type="entry name" value="Methyltransferase PG1098, N-terminal domain"/>
    <property type="match status" value="1"/>
</dbReference>
<sequence length="395" mass="44609">MNTLILQKEVQQFLESNLDASPAKIALKKTPFEGISSSELATQLDGKQRARTKMPHWSRTAGVYYPPKLNMEQCSSELTARFKSSLIKEGAHLIDLTSGFGVDSFYFATRAGRVVSCERDAELAAISAHNASVLGADNILVEHTDGVDYILKQTTDHVDYIYLDPSRRVQTRKVFLLEECEPDLVTLQKGLLARSAVVISKLAPLLDISSALNRLMSVKDVYIVSVHNECKELLFVQEKGYEDMPTIHAVRLLKQLPQTFSFTYEEERLAIAEYSEPLSYLYEPDVALTKAGAFKTLARRYDIKKLHKHSHLYTSSQKISDFPGKIFSVEQVESFTDFKKNKNGLIADISARNFPLKTEEIKKKFKVRDGGHSFVFFTTTVNDQLTVIHTNRISE</sequence>
<dbReference type="GO" id="GO:0008168">
    <property type="term" value="F:methyltransferase activity"/>
    <property type="evidence" value="ECO:0007669"/>
    <property type="project" value="UniProtKB-KW"/>
</dbReference>
<dbReference type="EMBL" id="LR590484">
    <property type="protein sequence ID" value="VTR51974.1"/>
    <property type="molecule type" value="Genomic_DNA"/>
</dbReference>
<dbReference type="Pfam" id="PF22013">
    <property type="entry name" value="PG_1098_Fer"/>
    <property type="match status" value="1"/>
</dbReference>
<dbReference type="EMBL" id="JBEOQB010000008">
    <property type="protein sequence ID" value="MEZ0454539.1"/>
    <property type="molecule type" value="Genomic_DNA"/>
</dbReference>
<dbReference type="STRING" id="1123265.GCA_000686625_03597"/>
<keyword evidence="3" id="KW-0489">Methyltransferase</keyword>
<accession>A0A4U9W1S8</accession>
<dbReference type="InterPro" id="IPR041497">
    <property type="entry name" value="Thump-like"/>
</dbReference>
<dbReference type="Proteomes" id="UP000308196">
    <property type="component" value="Chromosome"/>
</dbReference>
<dbReference type="GeneID" id="78465054"/>
<name>A0A4U9W1S8_9SPHI</name>
<gene>
    <name evidence="3" type="ORF">ABTW24_23310</name>
    <name evidence="4" type="ORF">NCTC11429_04471</name>
</gene>
<dbReference type="InterPro" id="IPR054168">
    <property type="entry name" value="PG_1098_Fer"/>
</dbReference>
<evidence type="ECO:0000259" key="1">
    <source>
        <dbReference type="Pfam" id="PF18096"/>
    </source>
</evidence>
<dbReference type="InterPro" id="IPR029063">
    <property type="entry name" value="SAM-dependent_MTases_sf"/>
</dbReference>
<keyword evidence="3" id="KW-0808">Transferase</keyword>
<evidence type="ECO:0000313" key="6">
    <source>
        <dbReference type="Proteomes" id="UP001566204"/>
    </source>
</evidence>
<reference evidence="4 5" key="1">
    <citation type="submission" date="2019-05" db="EMBL/GenBank/DDBJ databases">
        <authorList>
            <consortium name="Pathogen Informatics"/>
        </authorList>
    </citation>
    <scope>NUCLEOTIDE SEQUENCE [LARGE SCALE GENOMIC DNA]</scope>
    <source>
        <strain evidence="4 5">NCTC11429</strain>
    </source>
</reference>
<evidence type="ECO:0000259" key="2">
    <source>
        <dbReference type="Pfam" id="PF22013"/>
    </source>
</evidence>
<protein>
    <submittedName>
        <fullName evidence="3">Class I SAM-dependent methyltransferase</fullName>
    </submittedName>
</protein>
<dbReference type="AlphaFoldDB" id="A0A4U9W1S8"/>
<reference evidence="3 6" key="2">
    <citation type="submission" date="2024-06" db="EMBL/GenBank/DDBJ databases">
        <title>Soil Sphingobacterium thalpophilum.</title>
        <authorList>
            <person name="Yang J."/>
            <person name="Li J."/>
        </authorList>
    </citation>
    <scope>NUCLEOTIDE SEQUENCE [LARGE SCALE GENOMIC DNA]</scope>
    <source>
        <strain evidence="3 6">22g91tb</strain>
    </source>
</reference>
<dbReference type="SUPFAM" id="SSF53335">
    <property type="entry name" value="S-adenosyl-L-methionine-dependent methyltransferases"/>
    <property type="match status" value="1"/>
</dbReference>
<keyword evidence="6" id="KW-1185">Reference proteome</keyword>